<keyword evidence="1" id="KW-1133">Transmembrane helix</keyword>
<proteinExistence type="predicted"/>
<organism evidence="2 3">
    <name type="scientific">Castanea mollissima</name>
    <name type="common">Chinese chestnut</name>
    <dbReference type="NCBI Taxonomy" id="60419"/>
    <lineage>
        <taxon>Eukaryota</taxon>
        <taxon>Viridiplantae</taxon>
        <taxon>Streptophyta</taxon>
        <taxon>Embryophyta</taxon>
        <taxon>Tracheophyta</taxon>
        <taxon>Spermatophyta</taxon>
        <taxon>Magnoliopsida</taxon>
        <taxon>eudicotyledons</taxon>
        <taxon>Gunneridae</taxon>
        <taxon>Pentapetalae</taxon>
        <taxon>rosids</taxon>
        <taxon>fabids</taxon>
        <taxon>Fagales</taxon>
        <taxon>Fagaceae</taxon>
        <taxon>Castanea</taxon>
    </lineage>
</organism>
<dbReference type="AlphaFoldDB" id="A0A8J4RB62"/>
<protein>
    <submittedName>
        <fullName evidence="2">Uncharacterized protein</fullName>
    </submittedName>
</protein>
<comment type="caution">
    <text evidence="2">The sequence shown here is derived from an EMBL/GenBank/DDBJ whole genome shotgun (WGS) entry which is preliminary data.</text>
</comment>
<dbReference type="EMBL" id="JRKL02000639">
    <property type="protein sequence ID" value="KAF3969532.1"/>
    <property type="molecule type" value="Genomic_DNA"/>
</dbReference>
<evidence type="ECO:0000313" key="3">
    <source>
        <dbReference type="Proteomes" id="UP000737018"/>
    </source>
</evidence>
<feature type="transmembrane region" description="Helical" evidence="1">
    <location>
        <begin position="20"/>
        <end position="44"/>
    </location>
</feature>
<keyword evidence="1" id="KW-0472">Membrane</keyword>
<keyword evidence="3" id="KW-1185">Reference proteome</keyword>
<name>A0A8J4RB62_9ROSI</name>
<gene>
    <name evidence="2" type="ORF">CMV_006686</name>
</gene>
<sequence length="79" mass="9170">MASVSKSLPQISRSSTTFSLIFYSSFPTSISLPLATNFITNAWWKEKSDRKKLAVRYMLGCLDTWIRVRAKMKFMKKIE</sequence>
<keyword evidence="1" id="KW-0812">Transmembrane</keyword>
<dbReference type="Proteomes" id="UP000737018">
    <property type="component" value="Unassembled WGS sequence"/>
</dbReference>
<reference evidence="2" key="1">
    <citation type="submission" date="2020-03" db="EMBL/GenBank/DDBJ databases">
        <title>Castanea mollissima Vanexum genome sequencing.</title>
        <authorList>
            <person name="Staton M."/>
        </authorList>
    </citation>
    <scope>NUCLEOTIDE SEQUENCE</scope>
    <source>
        <tissue evidence="2">Leaf</tissue>
    </source>
</reference>
<evidence type="ECO:0000313" key="2">
    <source>
        <dbReference type="EMBL" id="KAF3969532.1"/>
    </source>
</evidence>
<accession>A0A8J4RB62</accession>
<evidence type="ECO:0000256" key="1">
    <source>
        <dbReference type="SAM" id="Phobius"/>
    </source>
</evidence>